<dbReference type="Gene3D" id="2.60.40.10">
    <property type="entry name" value="Immunoglobulins"/>
    <property type="match status" value="1"/>
</dbReference>
<keyword evidence="3" id="KW-1185">Reference proteome</keyword>
<evidence type="ECO:0000313" key="3">
    <source>
        <dbReference type="Proteomes" id="UP000243686"/>
    </source>
</evidence>
<sequence>MNLALCPLIPNSTFSPCNSMSLRLCLANKQPMIRKLYLSVTLNYAFRLIISTLNSKSSSFSNEHLYFSCCSALGINMLVLATCKILECSYFLHGTYPSFLHPSAEPNSDDADEIPATSISCQSSTPNSVEILWREPDRPNDLVLYYVVRYRPTAYLLTSEGTSSRKVENTTMNQVPWNMCNTTIKLEVRGIFVSNSHRARAGFAFRCCFMEHRMCFGVYQSHHRRLRLQLLFPKSVLSTVLYNSSLIVFRNTHPKELPDLSTISAQTAWLTKCVSVGQWSAFQQNGTHERNVGGTFLRELPSGSYLFQIQAFSVAGVGPWSPMRIFTIDAYLDTSLGEWSAHQILIVALNCFLAAFLLTVGLIAIGCHLRKW</sequence>
<dbReference type="InterPro" id="IPR036116">
    <property type="entry name" value="FN3_sf"/>
</dbReference>
<name>A0A1S8X6H4_OPIVI</name>
<dbReference type="InterPro" id="IPR003961">
    <property type="entry name" value="FN3_dom"/>
</dbReference>
<evidence type="ECO:0008006" key="4">
    <source>
        <dbReference type="Google" id="ProtNLM"/>
    </source>
</evidence>
<dbReference type="SUPFAM" id="SSF49265">
    <property type="entry name" value="Fibronectin type III"/>
    <property type="match status" value="1"/>
</dbReference>
<evidence type="ECO:0000313" key="2">
    <source>
        <dbReference type="EMBL" id="OON22267.1"/>
    </source>
</evidence>
<dbReference type="Proteomes" id="UP000243686">
    <property type="component" value="Unassembled WGS sequence"/>
</dbReference>
<accession>A0A1S8X6H4</accession>
<organism evidence="2 3">
    <name type="scientific">Opisthorchis viverrini</name>
    <name type="common">Southeast Asian liver fluke</name>
    <dbReference type="NCBI Taxonomy" id="6198"/>
    <lineage>
        <taxon>Eukaryota</taxon>
        <taxon>Metazoa</taxon>
        <taxon>Spiralia</taxon>
        <taxon>Lophotrochozoa</taxon>
        <taxon>Platyhelminthes</taxon>
        <taxon>Trematoda</taxon>
        <taxon>Digenea</taxon>
        <taxon>Opisthorchiida</taxon>
        <taxon>Opisthorchiata</taxon>
        <taxon>Opisthorchiidae</taxon>
        <taxon>Opisthorchis</taxon>
    </lineage>
</organism>
<gene>
    <name evidence="2" type="ORF">X801_01832</name>
</gene>
<feature type="transmembrane region" description="Helical" evidence="1">
    <location>
        <begin position="344"/>
        <end position="369"/>
    </location>
</feature>
<keyword evidence="1" id="KW-1133">Transmembrane helix</keyword>
<dbReference type="EMBL" id="KV891829">
    <property type="protein sequence ID" value="OON22267.1"/>
    <property type="molecule type" value="Genomic_DNA"/>
</dbReference>
<keyword evidence="1" id="KW-0812">Transmembrane</keyword>
<evidence type="ECO:0000256" key="1">
    <source>
        <dbReference type="SAM" id="Phobius"/>
    </source>
</evidence>
<dbReference type="InterPro" id="IPR013783">
    <property type="entry name" value="Ig-like_fold"/>
</dbReference>
<dbReference type="AlphaFoldDB" id="A0A1S8X6H4"/>
<keyword evidence="1" id="KW-0472">Membrane</keyword>
<reference evidence="2 3" key="1">
    <citation type="submission" date="2015-03" db="EMBL/GenBank/DDBJ databases">
        <title>Draft genome of the nematode, Opisthorchis viverrini.</title>
        <authorList>
            <person name="Mitreva M."/>
        </authorList>
    </citation>
    <scope>NUCLEOTIDE SEQUENCE [LARGE SCALE GENOMIC DNA]</scope>
    <source>
        <strain evidence="2">Khon Kaen</strain>
    </source>
</reference>
<protein>
    <recommendedName>
        <fullName evidence="4">Fibronectin type-III domain-containing protein</fullName>
    </recommendedName>
</protein>
<dbReference type="CDD" id="cd00063">
    <property type="entry name" value="FN3"/>
    <property type="match status" value="1"/>
</dbReference>
<proteinExistence type="predicted"/>